<name>A0ABP3EUI9_9ACTN</name>
<dbReference type="Proteomes" id="UP001500967">
    <property type="component" value="Unassembled WGS sequence"/>
</dbReference>
<dbReference type="PANTHER" id="PTHR48086:SF6">
    <property type="entry name" value="CATION_ACETATE SYMPORTER ACTP"/>
    <property type="match status" value="1"/>
</dbReference>
<keyword evidence="6" id="KW-0769">Symport</keyword>
<evidence type="ECO:0000313" key="11">
    <source>
        <dbReference type="EMBL" id="GAA0278683.1"/>
    </source>
</evidence>
<reference evidence="12" key="1">
    <citation type="journal article" date="2019" name="Int. J. Syst. Evol. Microbiol.">
        <title>The Global Catalogue of Microorganisms (GCM) 10K type strain sequencing project: providing services to taxonomists for standard genome sequencing and annotation.</title>
        <authorList>
            <consortium name="The Broad Institute Genomics Platform"/>
            <consortium name="The Broad Institute Genome Sequencing Center for Infectious Disease"/>
            <person name="Wu L."/>
            <person name="Ma J."/>
        </authorList>
    </citation>
    <scope>NUCLEOTIDE SEQUENCE [LARGE SCALE GENOMIC DNA]</scope>
    <source>
        <strain evidence="12">JCM 10425</strain>
    </source>
</reference>
<keyword evidence="5 10" id="KW-0812">Transmembrane</keyword>
<keyword evidence="12" id="KW-1185">Reference proteome</keyword>
<organism evidence="11 12">
    <name type="scientific">Cryptosporangium japonicum</name>
    <dbReference type="NCBI Taxonomy" id="80872"/>
    <lineage>
        <taxon>Bacteria</taxon>
        <taxon>Bacillati</taxon>
        <taxon>Actinomycetota</taxon>
        <taxon>Actinomycetes</taxon>
        <taxon>Cryptosporangiales</taxon>
        <taxon>Cryptosporangiaceae</taxon>
        <taxon>Cryptosporangium</taxon>
    </lineage>
</organism>
<dbReference type="InterPro" id="IPR050277">
    <property type="entry name" value="Sodium:Solute_Symporter"/>
</dbReference>
<dbReference type="RefSeq" id="WP_344654011.1">
    <property type="nucleotide sequence ID" value="NZ_BAAAGX010000039.1"/>
</dbReference>
<feature type="transmembrane region" description="Helical" evidence="10">
    <location>
        <begin position="481"/>
        <end position="499"/>
    </location>
</feature>
<feature type="transmembrane region" description="Helical" evidence="10">
    <location>
        <begin position="420"/>
        <end position="439"/>
    </location>
</feature>
<proteinExistence type="inferred from homology"/>
<sequence length="569" mass="58924">MTVDTILAAEASGTSSGARTLTIVLFLVFVAATLGITIWASRQTRTATDFYAGGRSFSGFQNGLAIGGDYMSAASFLGIAGIIALNGYDGFLYSIGFLVAWLVALLLVAEPLRNSGRFTMADVLSFRMRQRPVRTAASLSTIVVSIFYLLAQMVGAGALVALLLGIKAGETFLGMTADTAKIVTIVLVGALMIVYVTVGGMKGTTWVQIVKAALLMTGAALMTLLVLWKFNFNISTMLGEAAEASGKGQAFLEPGLRYGVETAGDATKTLISKLDLISLGLALVLGTAGLPHILIRFYTVPTARAARTSVNWAITLIGIFYLMTLALGFGAAALVGGKAIAAQDAAGNTAAPQLAEELGKEYAGNGGGAVLLAVIAAVAFATILAVVAGLTLASSSSLAHDFYANVIKRGQVDERKEVNVAKISAFVIGAISIVLAIFAQQLNVAFLVALAFAVAASANLPAILLSLFWKRFNTTGATAGIYGGLIAAVGLVFFSPVVSGKGVSPTTGKSLSLFPADVDFHWFPLDNPGLVSIPIGFACAIIGTYLSKESDKDKWAELEVRSLTGSGAV</sequence>
<evidence type="ECO:0000256" key="1">
    <source>
        <dbReference type="ARBA" id="ARBA00004651"/>
    </source>
</evidence>
<dbReference type="PANTHER" id="PTHR48086">
    <property type="entry name" value="SODIUM/PROLINE SYMPORTER-RELATED"/>
    <property type="match status" value="1"/>
</dbReference>
<comment type="subcellular location">
    <subcellularLocation>
        <location evidence="1">Cell membrane</location>
        <topology evidence="1">Multi-pass membrane protein</topology>
    </subcellularLocation>
</comment>
<feature type="transmembrane region" description="Helical" evidence="10">
    <location>
        <begin position="369"/>
        <end position="399"/>
    </location>
</feature>
<feature type="transmembrane region" description="Helical" evidence="10">
    <location>
        <begin position="310"/>
        <end position="335"/>
    </location>
</feature>
<evidence type="ECO:0000256" key="7">
    <source>
        <dbReference type="ARBA" id="ARBA00022989"/>
    </source>
</evidence>
<feature type="transmembrane region" description="Helical" evidence="10">
    <location>
        <begin position="91"/>
        <end position="109"/>
    </location>
</feature>
<dbReference type="PROSITE" id="PS50283">
    <property type="entry name" value="NA_SOLUT_SYMP_3"/>
    <property type="match status" value="1"/>
</dbReference>
<evidence type="ECO:0000256" key="10">
    <source>
        <dbReference type="SAM" id="Phobius"/>
    </source>
</evidence>
<keyword evidence="7 10" id="KW-1133">Transmembrane helix</keyword>
<evidence type="ECO:0000256" key="5">
    <source>
        <dbReference type="ARBA" id="ARBA00022692"/>
    </source>
</evidence>
<evidence type="ECO:0000256" key="4">
    <source>
        <dbReference type="ARBA" id="ARBA00022475"/>
    </source>
</evidence>
<comment type="similarity">
    <text evidence="2 9">Belongs to the sodium:solute symporter (SSF) (TC 2.A.21) family.</text>
</comment>
<accession>A0ABP3EUI9</accession>
<dbReference type="Pfam" id="PF00474">
    <property type="entry name" value="SSF"/>
    <property type="match status" value="1"/>
</dbReference>
<evidence type="ECO:0000313" key="12">
    <source>
        <dbReference type="Proteomes" id="UP001500967"/>
    </source>
</evidence>
<dbReference type="InterPro" id="IPR001734">
    <property type="entry name" value="Na/solute_symporter"/>
</dbReference>
<dbReference type="CDD" id="cd11480">
    <property type="entry name" value="SLC5sbd_u4"/>
    <property type="match status" value="1"/>
</dbReference>
<keyword evidence="3" id="KW-0813">Transport</keyword>
<feature type="transmembrane region" description="Helical" evidence="10">
    <location>
        <begin position="212"/>
        <end position="230"/>
    </location>
</feature>
<gene>
    <name evidence="11" type="ORF">GCM10009539_78160</name>
</gene>
<feature type="transmembrane region" description="Helical" evidence="10">
    <location>
        <begin position="182"/>
        <end position="200"/>
    </location>
</feature>
<evidence type="ECO:0000256" key="6">
    <source>
        <dbReference type="ARBA" id="ARBA00022847"/>
    </source>
</evidence>
<evidence type="ECO:0000256" key="3">
    <source>
        <dbReference type="ARBA" id="ARBA00022448"/>
    </source>
</evidence>
<evidence type="ECO:0000256" key="2">
    <source>
        <dbReference type="ARBA" id="ARBA00006434"/>
    </source>
</evidence>
<keyword evidence="8 10" id="KW-0472">Membrane</keyword>
<feature type="transmembrane region" description="Helical" evidence="10">
    <location>
        <begin position="529"/>
        <end position="546"/>
    </location>
</feature>
<evidence type="ECO:0000256" key="8">
    <source>
        <dbReference type="ARBA" id="ARBA00023136"/>
    </source>
</evidence>
<dbReference type="EMBL" id="BAAAGX010000039">
    <property type="protein sequence ID" value="GAA0278683.1"/>
    <property type="molecule type" value="Genomic_DNA"/>
</dbReference>
<dbReference type="Gene3D" id="1.20.1730.10">
    <property type="entry name" value="Sodium/glucose cotransporter"/>
    <property type="match status" value="1"/>
</dbReference>
<feature type="transmembrane region" description="Helical" evidence="10">
    <location>
        <begin position="445"/>
        <end position="469"/>
    </location>
</feature>
<keyword evidence="4" id="KW-1003">Cell membrane</keyword>
<dbReference type="InterPro" id="IPR038377">
    <property type="entry name" value="Na/Glc_symporter_sf"/>
</dbReference>
<feature type="transmembrane region" description="Helical" evidence="10">
    <location>
        <begin position="62"/>
        <end position="85"/>
    </location>
</feature>
<feature type="transmembrane region" description="Helical" evidence="10">
    <location>
        <begin position="20"/>
        <end position="41"/>
    </location>
</feature>
<protein>
    <submittedName>
        <fullName evidence="11">Cation acetate symporter</fullName>
    </submittedName>
</protein>
<evidence type="ECO:0000256" key="9">
    <source>
        <dbReference type="RuleBase" id="RU362091"/>
    </source>
</evidence>
<feature type="transmembrane region" description="Helical" evidence="10">
    <location>
        <begin position="276"/>
        <end position="298"/>
    </location>
</feature>
<comment type="caution">
    <text evidence="11">The sequence shown here is derived from an EMBL/GenBank/DDBJ whole genome shotgun (WGS) entry which is preliminary data.</text>
</comment>
<feature type="transmembrane region" description="Helical" evidence="10">
    <location>
        <begin position="136"/>
        <end position="162"/>
    </location>
</feature>